<name>A0A8J6B6I8_9EUKA</name>
<dbReference type="Proteomes" id="UP000717585">
    <property type="component" value="Unassembled WGS sequence"/>
</dbReference>
<dbReference type="EMBL" id="JAHDYR010000012">
    <property type="protein sequence ID" value="KAG9395299.1"/>
    <property type="molecule type" value="Genomic_DNA"/>
</dbReference>
<comment type="caution">
    <text evidence="2">The sequence shown here is derived from an EMBL/GenBank/DDBJ whole genome shotgun (WGS) entry which is preliminary data.</text>
</comment>
<reference evidence="2" key="1">
    <citation type="submission" date="2021-05" db="EMBL/GenBank/DDBJ databases">
        <title>A free-living protist that lacks canonical eukaryotic 1 DNA replication and segregation systems.</title>
        <authorList>
            <person name="Salas-Leiva D.E."/>
            <person name="Tromer E.C."/>
            <person name="Curtis B.A."/>
            <person name="Jerlstrom-Hultqvist J."/>
            <person name="Kolisko M."/>
            <person name="Yi Z."/>
            <person name="Salas-Leiva J.S."/>
            <person name="Gallot-Lavallee L."/>
            <person name="Kops G.J.P.L."/>
            <person name="Archibald J.M."/>
            <person name="Simpson A.G.B."/>
            <person name="Roger A.J."/>
        </authorList>
    </citation>
    <scope>NUCLEOTIDE SEQUENCE</scope>
    <source>
        <strain evidence="2">BICM</strain>
    </source>
</reference>
<evidence type="ECO:0000256" key="1">
    <source>
        <dbReference type="SAM" id="MobiDB-lite"/>
    </source>
</evidence>
<feature type="region of interest" description="Disordered" evidence="1">
    <location>
        <begin position="184"/>
        <end position="211"/>
    </location>
</feature>
<organism evidence="2 3">
    <name type="scientific">Carpediemonas membranifera</name>
    <dbReference type="NCBI Taxonomy" id="201153"/>
    <lineage>
        <taxon>Eukaryota</taxon>
        <taxon>Metamonada</taxon>
        <taxon>Carpediemonas-like organisms</taxon>
        <taxon>Carpediemonas</taxon>
    </lineage>
</organism>
<accession>A0A8J6B6I8</accession>
<sequence length="407" mass="45461">MNSEVSVPEPIAATPPIRQYGNSKLANLRRSFVTAVVSSVFEDDEATDLGLSARDIHKVLLEVQRRVAAECPGFKSIELREQVRRTTVVGVTTFITAVRPSAEYNGSVMQHIAVRSQPCHAEFRQMLSDVLSDAGLNDVSDSISLENLPVINRVRYKPVKQKATVKSTPTTMIKAEIPPIRSTTQLSSLGVGDEADTPQSTTDRSVPVRKKIVFDDEEAKRPRLGDDDLQQVSNNVSDAVVDRIKVLINDVVSETRVRDPPTEPETCKTTFLSLHQRKMLFGCLVCGTPEWFFNPDGTTFRRCCACKGFLHEQCVRTKGKKDYCPACYITGSSNKCQACKKGLRSKNTKKAEEQASTLLCCRGCHWWYCEHCSEEVQYTIDGKLYIVPLCSKCKVVYKRVEGMRPIV</sequence>
<gene>
    <name evidence="2" type="ORF">J8273_0529</name>
</gene>
<evidence type="ECO:0000313" key="2">
    <source>
        <dbReference type="EMBL" id="KAG9395299.1"/>
    </source>
</evidence>
<proteinExistence type="predicted"/>
<protein>
    <submittedName>
        <fullName evidence="2">Uncharacterized protein</fullName>
    </submittedName>
</protein>
<evidence type="ECO:0000313" key="3">
    <source>
        <dbReference type="Proteomes" id="UP000717585"/>
    </source>
</evidence>
<dbReference type="AlphaFoldDB" id="A0A8J6B6I8"/>
<keyword evidence="3" id="KW-1185">Reference proteome</keyword>